<dbReference type="EMBL" id="GL348716">
    <property type="protein sequence ID" value="EFH57894.1"/>
    <property type="molecule type" value="Genomic_DNA"/>
</dbReference>
<name>D7LCF9_ARALL</name>
<dbReference type="Proteomes" id="UP000008694">
    <property type="component" value="Unassembled WGS sequence"/>
</dbReference>
<evidence type="ECO:0000313" key="2">
    <source>
        <dbReference type="Proteomes" id="UP000008694"/>
    </source>
</evidence>
<protein>
    <submittedName>
        <fullName evidence="1">Expressed protein</fullName>
    </submittedName>
</protein>
<dbReference type="AlphaFoldDB" id="D7LCF9"/>
<organism evidence="2">
    <name type="scientific">Arabidopsis lyrata subsp. lyrata</name>
    <name type="common">Lyre-leaved rock-cress</name>
    <dbReference type="NCBI Taxonomy" id="81972"/>
    <lineage>
        <taxon>Eukaryota</taxon>
        <taxon>Viridiplantae</taxon>
        <taxon>Streptophyta</taxon>
        <taxon>Embryophyta</taxon>
        <taxon>Tracheophyta</taxon>
        <taxon>Spermatophyta</taxon>
        <taxon>Magnoliopsida</taxon>
        <taxon>eudicotyledons</taxon>
        <taxon>Gunneridae</taxon>
        <taxon>Pentapetalae</taxon>
        <taxon>rosids</taxon>
        <taxon>malvids</taxon>
        <taxon>Brassicales</taxon>
        <taxon>Brassicaceae</taxon>
        <taxon>Camelineae</taxon>
        <taxon>Arabidopsis</taxon>
    </lineage>
</organism>
<accession>D7LCF9</accession>
<proteinExistence type="predicted"/>
<gene>
    <name evidence="1" type="ORF">ARALYDRAFT_321611</name>
</gene>
<dbReference type="Gramene" id="fgenesh1_pm.C_scaffold_4001668">
    <property type="protein sequence ID" value="fgenesh1_pm.C_scaffold_4001668"/>
    <property type="gene ID" value="fgenesh1_pm.C_scaffold_4001668"/>
</dbReference>
<sequence>MKALQVLCKTETFCLESHSEKWIARSDLRLWQCDGMYKIQMQQQLHGFVLTNFYRKAIWTAAKRR</sequence>
<reference evidence="2" key="1">
    <citation type="journal article" date="2011" name="Nat. Genet.">
        <title>The Arabidopsis lyrata genome sequence and the basis of rapid genome size change.</title>
        <authorList>
            <person name="Hu T.T."/>
            <person name="Pattyn P."/>
            <person name="Bakker E.G."/>
            <person name="Cao J."/>
            <person name="Cheng J.-F."/>
            <person name="Clark R.M."/>
            <person name="Fahlgren N."/>
            <person name="Fawcett J.A."/>
            <person name="Grimwood J."/>
            <person name="Gundlach H."/>
            <person name="Haberer G."/>
            <person name="Hollister J.D."/>
            <person name="Ossowski S."/>
            <person name="Ottilar R.P."/>
            <person name="Salamov A.A."/>
            <person name="Schneeberger K."/>
            <person name="Spannagl M."/>
            <person name="Wang X."/>
            <person name="Yang L."/>
            <person name="Nasrallah M.E."/>
            <person name="Bergelson J."/>
            <person name="Carrington J.C."/>
            <person name="Gaut B.S."/>
            <person name="Schmutz J."/>
            <person name="Mayer K.F.X."/>
            <person name="Van de Peer Y."/>
            <person name="Grigoriev I.V."/>
            <person name="Nordborg M."/>
            <person name="Weigel D."/>
            <person name="Guo Y.-L."/>
        </authorList>
    </citation>
    <scope>NUCLEOTIDE SEQUENCE [LARGE SCALE GENOMIC DNA]</scope>
    <source>
        <strain evidence="2">cv. MN47</strain>
    </source>
</reference>
<keyword evidence="2" id="KW-1185">Reference proteome</keyword>
<dbReference type="HOGENOM" id="CLU_2852709_0_0_1"/>
<evidence type="ECO:0000313" key="1">
    <source>
        <dbReference type="EMBL" id="EFH57894.1"/>
    </source>
</evidence>